<protein>
    <submittedName>
        <fullName evidence="4">Anoctamin-4-like isoform X2</fullName>
    </submittedName>
</protein>
<name>A0A6I9XVM7_9SAUR</name>
<feature type="domain" description="Anoctamin dimerisation" evidence="2">
    <location>
        <begin position="112"/>
        <end position="187"/>
    </location>
</feature>
<evidence type="ECO:0000313" key="4">
    <source>
        <dbReference type="RefSeq" id="XP_013920204.1"/>
    </source>
</evidence>
<dbReference type="Pfam" id="PF16178">
    <property type="entry name" value="Anoct_dimer"/>
    <property type="match status" value="1"/>
</dbReference>
<keyword evidence="3" id="KW-1185">Reference proteome</keyword>
<dbReference type="AlphaFoldDB" id="A0A6I9XVM7"/>
<feature type="region of interest" description="Disordered" evidence="1">
    <location>
        <begin position="1"/>
        <end position="24"/>
    </location>
</feature>
<dbReference type="PANTHER" id="PTHR12308:SF28">
    <property type="entry name" value="ANOCTAMIN-4"/>
    <property type="match status" value="1"/>
</dbReference>
<dbReference type="GO" id="GO:0005886">
    <property type="term" value="C:plasma membrane"/>
    <property type="evidence" value="ECO:0007669"/>
    <property type="project" value="TreeGrafter"/>
</dbReference>
<dbReference type="GO" id="GO:0005229">
    <property type="term" value="F:intracellularly calcium-gated chloride channel activity"/>
    <property type="evidence" value="ECO:0007669"/>
    <property type="project" value="TreeGrafter"/>
</dbReference>
<gene>
    <name evidence="4" type="primary">LOC106547520</name>
</gene>
<dbReference type="PANTHER" id="PTHR12308">
    <property type="entry name" value="ANOCTAMIN"/>
    <property type="match status" value="1"/>
</dbReference>
<organism evidence="3 4">
    <name type="scientific">Thamnophis sirtalis</name>
    <dbReference type="NCBI Taxonomy" id="35019"/>
    <lineage>
        <taxon>Eukaryota</taxon>
        <taxon>Metazoa</taxon>
        <taxon>Chordata</taxon>
        <taxon>Craniata</taxon>
        <taxon>Vertebrata</taxon>
        <taxon>Euteleostomi</taxon>
        <taxon>Lepidosauria</taxon>
        <taxon>Squamata</taxon>
        <taxon>Bifurcata</taxon>
        <taxon>Unidentata</taxon>
        <taxon>Episquamata</taxon>
        <taxon>Toxicofera</taxon>
        <taxon>Serpentes</taxon>
        <taxon>Colubroidea</taxon>
        <taxon>Colubridae</taxon>
        <taxon>Natricinae</taxon>
        <taxon>Thamnophis</taxon>
    </lineage>
</organism>
<evidence type="ECO:0000313" key="3">
    <source>
        <dbReference type="Proteomes" id="UP000504617"/>
    </source>
</evidence>
<dbReference type="InterPro" id="IPR007632">
    <property type="entry name" value="Anoctamin"/>
</dbReference>
<dbReference type="Proteomes" id="UP000504617">
    <property type="component" value="Unplaced"/>
</dbReference>
<feature type="region of interest" description="Disordered" evidence="1">
    <location>
        <begin position="73"/>
        <end position="94"/>
    </location>
</feature>
<reference evidence="4" key="1">
    <citation type="submission" date="2025-08" db="UniProtKB">
        <authorList>
            <consortium name="RefSeq"/>
        </authorList>
    </citation>
    <scope>IDENTIFICATION</scope>
</reference>
<sequence length="242" mass="27703">MEASSSGFVTSPISHHTDRKEQYHGCDLETQIPIRPDVQKTHVDFSEILNAIQEIAKDVNIIFDELEEITNSSKDDDSLLHHGNLTSTSDNTSRLESIEEDIPEKNKSSGLYFRDGECRIDYILVYRKSNLQAEKREVFERNIRAEGLQMEKESSLSNSDIIFVKLHAPWEVLGKFAELMNVRMPFSFFFTSYRILSSISFPSLLVHTVTDDGFSSRLASFLLFFQEKNLLPASTIQDPEQN</sequence>
<dbReference type="InterPro" id="IPR032394">
    <property type="entry name" value="Anoct_dimer"/>
</dbReference>
<evidence type="ECO:0000256" key="1">
    <source>
        <dbReference type="SAM" id="MobiDB-lite"/>
    </source>
</evidence>
<feature type="compositionally biased region" description="Basic and acidic residues" evidence="1">
    <location>
        <begin position="15"/>
        <end position="24"/>
    </location>
</feature>
<dbReference type="GO" id="GO:0046983">
    <property type="term" value="F:protein dimerization activity"/>
    <property type="evidence" value="ECO:0007669"/>
    <property type="project" value="InterPro"/>
</dbReference>
<dbReference type="GeneID" id="106547520"/>
<feature type="compositionally biased region" description="Polar residues" evidence="1">
    <location>
        <begin position="84"/>
        <end position="94"/>
    </location>
</feature>
<dbReference type="OrthoDB" id="296386at2759"/>
<feature type="compositionally biased region" description="Polar residues" evidence="1">
    <location>
        <begin position="1"/>
        <end position="14"/>
    </location>
</feature>
<proteinExistence type="predicted"/>
<dbReference type="RefSeq" id="XP_013920204.1">
    <property type="nucleotide sequence ID" value="XM_014064729.1"/>
</dbReference>
<evidence type="ECO:0000259" key="2">
    <source>
        <dbReference type="Pfam" id="PF16178"/>
    </source>
</evidence>
<accession>A0A6I9XVM7</accession>